<evidence type="ECO:0000313" key="1">
    <source>
        <dbReference type="EMBL" id="KAH7923624.1"/>
    </source>
</evidence>
<gene>
    <name evidence="1" type="ORF">BV22DRAFT_1015014</name>
</gene>
<evidence type="ECO:0000313" key="2">
    <source>
        <dbReference type="Proteomes" id="UP000790709"/>
    </source>
</evidence>
<comment type="caution">
    <text evidence="1">The sequence shown here is derived from an EMBL/GenBank/DDBJ whole genome shotgun (WGS) entry which is preliminary data.</text>
</comment>
<dbReference type="EMBL" id="MU266447">
    <property type="protein sequence ID" value="KAH7923624.1"/>
    <property type="molecule type" value="Genomic_DNA"/>
</dbReference>
<sequence>MVAQDVLNIVDEYIFNEIPTRLLYVPHMTLVGRSYVRKHFRPAIEEIEQAADAEGTSNGQSRYYIIRNLVRMKVKYAILSHRWLDEGEPTFQELSRGEMGDGAGYEKLKAFCEKAKGFGYDFVWSDTCCIDKTSSAELDEAIRSMFRWYRNAHLCIAYLAGSSTVADFENDVWFRRGWTLQELLAPRRIKFYGMGWIPLSEDDNDKRRGSTIIRTISTVTNIPDHDLRYFEPGTERVREKMSWASKRHTTRIEDVAYSLVGMFDVSLMVAYGEGKRAFYRLLEAIIQSSDEWGIFCW</sequence>
<protein>
    <submittedName>
        <fullName evidence="1">HET-domain-containing protein</fullName>
    </submittedName>
</protein>
<organism evidence="1 2">
    <name type="scientific">Leucogyrophana mollusca</name>
    <dbReference type="NCBI Taxonomy" id="85980"/>
    <lineage>
        <taxon>Eukaryota</taxon>
        <taxon>Fungi</taxon>
        <taxon>Dikarya</taxon>
        <taxon>Basidiomycota</taxon>
        <taxon>Agaricomycotina</taxon>
        <taxon>Agaricomycetes</taxon>
        <taxon>Agaricomycetidae</taxon>
        <taxon>Boletales</taxon>
        <taxon>Boletales incertae sedis</taxon>
        <taxon>Leucogyrophana</taxon>
    </lineage>
</organism>
<reference evidence="1" key="1">
    <citation type="journal article" date="2021" name="New Phytol.">
        <title>Evolutionary innovations through gain and loss of genes in the ectomycorrhizal Boletales.</title>
        <authorList>
            <person name="Wu G."/>
            <person name="Miyauchi S."/>
            <person name="Morin E."/>
            <person name="Kuo A."/>
            <person name="Drula E."/>
            <person name="Varga T."/>
            <person name="Kohler A."/>
            <person name="Feng B."/>
            <person name="Cao Y."/>
            <person name="Lipzen A."/>
            <person name="Daum C."/>
            <person name="Hundley H."/>
            <person name="Pangilinan J."/>
            <person name="Johnson J."/>
            <person name="Barry K."/>
            <person name="LaButti K."/>
            <person name="Ng V."/>
            <person name="Ahrendt S."/>
            <person name="Min B."/>
            <person name="Choi I.G."/>
            <person name="Park H."/>
            <person name="Plett J.M."/>
            <person name="Magnuson J."/>
            <person name="Spatafora J.W."/>
            <person name="Nagy L.G."/>
            <person name="Henrissat B."/>
            <person name="Grigoriev I.V."/>
            <person name="Yang Z.L."/>
            <person name="Xu J."/>
            <person name="Martin F.M."/>
        </authorList>
    </citation>
    <scope>NUCLEOTIDE SEQUENCE</scope>
    <source>
        <strain evidence="1">KUC20120723A-06</strain>
    </source>
</reference>
<proteinExistence type="predicted"/>
<accession>A0ACB8BD98</accession>
<dbReference type="Proteomes" id="UP000790709">
    <property type="component" value="Unassembled WGS sequence"/>
</dbReference>
<keyword evidence="2" id="KW-1185">Reference proteome</keyword>
<name>A0ACB8BD98_9AGAM</name>
<feature type="non-terminal residue" evidence="1">
    <location>
        <position position="297"/>
    </location>
</feature>